<keyword evidence="3" id="KW-1185">Reference proteome</keyword>
<accession>A0ABP9J965</accession>
<proteinExistence type="predicted"/>
<dbReference type="Proteomes" id="UP001501759">
    <property type="component" value="Unassembled WGS sequence"/>
</dbReference>
<organism evidence="2 3">
    <name type="scientific">Streptomyces siamensis</name>
    <dbReference type="NCBI Taxonomy" id="1274986"/>
    <lineage>
        <taxon>Bacteria</taxon>
        <taxon>Bacillati</taxon>
        <taxon>Actinomycetota</taxon>
        <taxon>Actinomycetes</taxon>
        <taxon>Kitasatosporales</taxon>
        <taxon>Streptomycetaceae</taxon>
        <taxon>Streptomyces</taxon>
    </lineage>
</organism>
<feature type="region of interest" description="Disordered" evidence="1">
    <location>
        <begin position="35"/>
        <end position="59"/>
    </location>
</feature>
<protein>
    <recommendedName>
        <fullName evidence="4">Transposase</fullName>
    </recommendedName>
</protein>
<evidence type="ECO:0008006" key="4">
    <source>
        <dbReference type="Google" id="ProtNLM"/>
    </source>
</evidence>
<name>A0ABP9J965_9ACTN</name>
<reference evidence="3" key="1">
    <citation type="journal article" date="2019" name="Int. J. Syst. Evol. Microbiol.">
        <title>The Global Catalogue of Microorganisms (GCM) 10K type strain sequencing project: providing services to taxonomists for standard genome sequencing and annotation.</title>
        <authorList>
            <consortium name="The Broad Institute Genomics Platform"/>
            <consortium name="The Broad Institute Genome Sequencing Center for Infectious Disease"/>
            <person name="Wu L."/>
            <person name="Ma J."/>
        </authorList>
    </citation>
    <scope>NUCLEOTIDE SEQUENCE [LARGE SCALE GENOMIC DNA]</scope>
    <source>
        <strain evidence="3">JCM 18409</strain>
    </source>
</reference>
<evidence type="ECO:0000313" key="3">
    <source>
        <dbReference type="Proteomes" id="UP001501759"/>
    </source>
</evidence>
<evidence type="ECO:0000256" key="1">
    <source>
        <dbReference type="SAM" id="MobiDB-lite"/>
    </source>
</evidence>
<comment type="caution">
    <text evidence="2">The sequence shown here is derived from an EMBL/GenBank/DDBJ whole genome shotgun (WGS) entry which is preliminary data.</text>
</comment>
<gene>
    <name evidence="2" type="ORF">GCM10023335_55200</name>
</gene>
<sequence length="59" mass="6281">MHDVTAARAAGITGCFRHFDLVEILLDGGYLGLSRDHPGQALTPPRKSRPGAPAGRVEQ</sequence>
<dbReference type="EMBL" id="BAABKB010000023">
    <property type="protein sequence ID" value="GAA5022909.1"/>
    <property type="molecule type" value="Genomic_DNA"/>
</dbReference>
<evidence type="ECO:0000313" key="2">
    <source>
        <dbReference type="EMBL" id="GAA5022909.1"/>
    </source>
</evidence>